<comment type="function">
    <text evidence="6">Sigma factors are initiation factors that promote the attachment of RNA polymerase to specific initiation sites and are then released. This sigma factor is the primary sigma factor during exponential growth.</text>
</comment>
<sequence>MMTEEDCDLLIKNNEKIRKLLEKGNANKYLTFKEINGAIDNMDTDVMDILFQLLAARKIVIVEDKREFESLSKNQNKIDDAAKFIHVEDKVGNNDDPIRLYLKEIGKVSLLTHDDEVDYSKKIESGETEIESIILNTHLVVGEVLNTIKNVQIGKVSIHEILEPPRIYNVSTQEKRKLERKYKNFEKEYVALAEKYLALDKRIKKITTQKTIKALTKEQEEVKENIVKLLTKVRLNRMEIDRIAEKLKFYLHRINQIEEYFEKLKKRYYKEISDFENYYKEIESGNKDIYIRLVDEFNITPEAIEAVITSFHKAQVRMADIYDEVRIDKETLVEWVRKIDSSRRKIAQAKDHIVKANLRLVIAIAKKYVNRGLHFFDLVQEGNIGLIKAVDKFEYKKGYKFSTYATWWIRQAITRSISDQARTIRVPVHMIEQINKVQRVLRQYMQQHGREPSIQEIAKALSWPESRVKSVRNVAKDPVSLNAPIGDEEDTILGELIEDKEFESPQNITTFKILRKQIDSILDSLPDREQKVIRMRFGLVDGYSHTLEEVGYVFKVTRERIRQIEAKAIRRLRAQSKKKELKDFLDS</sequence>
<dbReference type="Gene3D" id="1.10.601.10">
    <property type="entry name" value="RNA Polymerase Primary Sigma Factor"/>
    <property type="match status" value="1"/>
</dbReference>
<dbReference type="InterPro" id="IPR007624">
    <property type="entry name" value="RNA_pol_sigma70_r3"/>
</dbReference>
<dbReference type="GO" id="GO:0006352">
    <property type="term" value="P:DNA-templated transcription initiation"/>
    <property type="evidence" value="ECO:0007669"/>
    <property type="project" value="UniProtKB-UniRule"/>
</dbReference>
<dbReference type="HAMAP" id="MF_00963">
    <property type="entry name" value="Sigma70_RpoD_SigA"/>
    <property type="match status" value="1"/>
</dbReference>
<dbReference type="NCBIfam" id="TIGR02393">
    <property type="entry name" value="RpoD_Cterm"/>
    <property type="match status" value="1"/>
</dbReference>
<organism evidence="10 11">
    <name type="scientific">Brachyspira intermedia (strain ATCC 51140 / PWS/A)</name>
    <name type="common">Serpulina intermedia</name>
    <dbReference type="NCBI Taxonomy" id="1045858"/>
    <lineage>
        <taxon>Bacteria</taxon>
        <taxon>Pseudomonadati</taxon>
        <taxon>Spirochaetota</taxon>
        <taxon>Spirochaetia</taxon>
        <taxon>Brachyspirales</taxon>
        <taxon>Brachyspiraceae</taxon>
        <taxon>Brachyspira</taxon>
    </lineage>
</organism>
<keyword evidence="4 6" id="KW-0238">DNA-binding</keyword>
<feature type="short sequence motif" description="Interaction with polymerase core subunit RpoC" evidence="6">
    <location>
        <begin position="377"/>
        <end position="380"/>
    </location>
</feature>
<evidence type="ECO:0000313" key="11">
    <source>
        <dbReference type="Proteomes" id="UP000008522"/>
    </source>
</evidence>
<dbReference type="InterPro" id="IPR013324">
    <property type="entry name" value="RNA_pol_sigma_r3/r4-like"/>
</dbReference>
<dbReference type="InterPro" id="IPR036388">
    <property type="entry name" value="WH-like_DNA-bd_sf"/>
</dbReference>
<dbReference type="NCBIfam" id="TIGR02937">
    <property type="entry name" value="sigma70-ECF"/>
    <property type="match status" value="1"/>
</dbReference>
<dbReference type="SUPFAM" id="SSF88946">
    <property type="entry name" value="Sigma2 domain of RNA polymerase sigma factors"/>
    <property type="match status" value="1"/>
</dbReference>
<name>G0EKP2_BRAIP</name>
<evidence type="ECO:0000259" key="9">
    <source>
        <dbReference type="PROSITE" id="PS00716"/>
    </source>
</evidence>
<feature type="DNA-binding region" description="H-T-H motif" evidence="6">
    <location>
        <begin position="547"/>
        <end position="566"/>
    </location>
</feature>
<keyword evidence="5 6" id="KW-0804">Transcription</keyword>
<dbReference type="Pfam" id="PF04545">
    <property type="entry name" value="Sigma70_r4"/>
    <property type="match status" value="1"/>
</dbReference>
<dbReference type="Gene3D" id="1.10.10.10">
    <property type="entry name" value="Winged helix-like DNA-binding domain superfamily/Winged helix DNA-binding domain"/>
    <property type="match status" value="2"/>
</dbReference>
<dbReference type="PANTHER" id="PTHR30603">
    <property type="entry name" value="RNA POLYMERASE SIGMA FACTOR RPO"/>
    <property type="match status" value="1"/>
</dbReference>
<dbReference type="Pfam" id="PF00140">
    <property type="entry name" value="Sigma70_r1_2"/>
    <property type="match status" value="1"/>
</dbReference>
<protein>
    <recommendedName>
        <fullName evidence="6">RNA polymerase sigma factor SigA</fullName>
    </recommendedName>
</protein>
<dbReference type="Pfam" id="PF03979">
    <property type="entry name" value="Sigma70_r1_1"/>
    <property type="match status" value="1"/>
</dbReference>
<comment type="similarity">
    <text evidence="6">Belongs to the sigma-70 factor family. RpoD/SigA subfamily.</text>
</comment>
<keyword evidence="2 6" id="KW-0805">Transcription regulation</keyword>
<dbReference type="SUPFAM" id="SSF88659">
    <property type="entry name" value="Sigma3 and sigma4 domains of RNA polymerase sigma factors"/>
    <property type="match status" value="2"/>
</dbReference>
<proteinExistence type="inferred from homology"/>
<dbReference type="GO" id="GO:0016987">
    <property type="term" value="F:sigma factor activity"/>
    <property type="evidence" value="ECO:0007669"/>
    <property type="project" value="UniProtKB-UniRule"/>
</dbReference>
<accession>G0EKP2</accession>
<evidence type="ECO:0000256" key="3">
    <source>
        <dbReference type="ARBA" id="ARBA00023082"/>
    </source>
</evidence>
<dbReference type="FunFam" id="1.10.601.10:FF:000001">
    <property type="entry name" value="RNA polymerase sigma factor SigA"/>
    <property type="match status" value="1"/>
</dbReference>
<dbReference type="Gene3D" id="1.10.220.120">
    <property type="entry name" value="Sigma-70 factor, region 1.1"/>
    <property type="match status" value="1"/>
</dbReference>
<comment type="subunit">
    <text evidence="6">Interacts transiently with the RNA polymerase catalytic core.</text>
</comment>
<dbReference type="AlphaFoldDB" id="G0EKP2"/>
<dbReference type="HOGENOM" id="CLU_014793_7_2_12"/>
<feature type="domain" description="RNA polymerase sigma-70" evidence="9">
    <location>
        <begin position="546"/>
        <end position="572"/>
    </location>
</feature>
<dbReference type="PRINTS" id="PR00046">
    <property type="entry name" value="SIGMA70FCT"/>
</dbReference>
<evidence type="ECO:0000256" key="6">
    <source>
        <dbReference type="HAMAP-Rule" id="MF_00963"/>
    </source>
</evidence>
<dbReference type="InterPro" id="IPR000943">
    <property type="entry name" value="RNA_pol_sigma70"/>
</dbReference>
<reference evidence="10 11" key="1">
    <citation type="journal article" date="2011" name="BMC Genomics">
        <title>Complete genome sequence of Brachyspira intermedia reveals unique genomic features in Brachyspira species and phage-mediated horizontal gene transfer.</title>
        <authorList>
            <person name="Hafstrom T."/>
            <person name="Jansson D.S."/>
            <person name="Segerman B."/>
        </authorList>
    </citation>
    <scope>NUCLEOTIDE SEQUENCE [LARGE SCALE GENOMIC DNA]</scope>
    <source>
        <strain evidence="11">ATCC 51140 / PWS/A</strain>
    </source>
</reference>
<dbReference type="Pfam" id="PF04542">
    <property type="entry name" value="Sigma70_r2"/>
    <property type="match status" value="1"/>
</dbReference>
<feature type="region of interest" description="Sigma-70 factor domain-4" evidence="6">
    <location>
        <begin position="521"/>
        <end position="574"/>
    </location>
</feature>
<dbReference type="CDD" id="cd06171">
    <property type="entry name" value="Sigma70_r4"/>
    <property type="match status" value="1"/>
</dbReference>
<dbReference type="InterPro" id="IPR009042">
    <property type="entry name" value="RNA_pol_sigma70_r1_2"/>
</dbReference>
<dbReference type="InterPro" id="IPR012760">
    <property type="entry name" value="RNA_pol_sigma_RpoD_C"/>
</dbReference>
<comment type="subcellular location">
    <subcellularLocation>
        <location evidence="6">Cytoplasm</location>
    </subcellularLocation>
</comment>
<keyword evidence="11" id="KW-1185">Reference proteome</keyword>
<feature type="region of interest" description="Sigma-70 factor domain-2" evidence="6">
    <location>
        <begin position="353"/>
        <end position="423"/>
    </location>
</feature>
<evidence type="ECO:0000256" key="4">
    <source>
        <dbReference type="ARBA" id="ARBA00023125"/>
    </source>
</evidence>
<keyword evidence="1 6" id="KW-0963">Cytoplasm</keyword>
<dbReference type="RefSeq" id="WP_014488446.1">
    <property type="nucleotide sequence ID" value="NC_017243.1"/>
</dbReference>
<dbReference type="InterPro" id="IPR007630">
    <property type="entry name" value="RNA_pol_sigma70_r4"/>
</dbReference>
<feature type="region of interest" description="Sigma-70 factor domain-3" evidence="6">
    <location>
        <begin position="432"/>
        <end position="508"/>
    </location>
</feature>
<evidence type="ECO:0000256" key="5">
    <source>
        <dbReference type="ARBA" id="ARBA00023163"/>
    </source>
</evidence>
<evidence type="ECO:0000313" key="10">
    <source>
        <dbReference type="EMBL" id="AEM22628.1"/>
    </source>
</evidence>
<keyword evidence="3 6" id="KW-0731">Sigma factor</keyword>
<gene>
    <name evidence="10" type="primary">rpoD</name>
    <name evidence="6" type="synonym">sigA</name>
    <name evidence="10" type="ordered locus">Bint_2012</name>
</gene>
<dbReference type="GO" id="GO:0005737">
    <property type="term" value="C:cytoplasm"/>
    <property type="evidence" value="ECO:0007669"/>
    <property type="project" value="UniProtKB-SubCell"/>
</dbReference>
<dbReference type="InterPro" id="IPR028630">
    <property type="entry name" value="Sigma70_RpoD"/>
</dbReference>
<dbReference type="Pfam" id="PF04539">
    <property type="entry name" value="Sigma70_r3"/>
    <property type="match status" value="1"/>
</dbReference>
<dbReference type="InterPro" id="IPR014284">
    <property type="entry name" value="RNA_pol_sigma-70_dom"/>
</dbReference>
<feature type="domain" description="RNA polymerase sigma-70" evidence="8">
    <location>
        <begin position="377"/>
        <end position="390"/>
    </location>
</feature>
<dbReference type="eggNOG" id="COG0568">
    <property type="taxonomic scope" value="Bacteria"/>
</dbReference>
<keyword evidence="7" id="KW-0175">Coiled coil</keyword>
<evidence type="ECO:0000256" key="1">
    <source>
        <dbReference type="ARBA" id="ARBA00022490"/>
    </source>
</evidence>
<evidence type="ECO:0000256" key="7">
    <source>
        <dbReference type="SAM" id="Coils"/>
    </source>
</evidence>
<dbReference type="InterPro" id="IPR042189">
    <property type="entry name" value="RNA_pol_sigma_70_r1_1_sf"/>
</dbReference>
<evidence type="ECO:0000256" key="2">
    <source>
        <dbReference type="ARBA" id="ARBA00023015"/>
    </source>
</evidence>
<dbReference type="PATRIC" id="fig|1045858.4.peg.2015"/>
<dbReference type="Proteomes" id="UP000008522">
    <property type="component" value="Chromosome"/>
</dbReference>
<dbReference type="PANTHER" id="PTHR30603:SF60">
    <property type="entry name" value="RNA POLYMERASE SIGMA FACTOR RPOD"/>
    <property type="match status" value="1"/>
</dbReference>
<dbReference type="OrthoDB" id="9809557at2"/>
<dbReference type="EMBL" id="CP002874">
    <property type="protein sequence ID" value="AEM22628.1"/>
    <property type="molecule type" value="Genomic_DNA"/>
</dbReference>
<dbReference type="GO" id="GO:0003677">
    <property type="term" value="F:DNA binding"/>
    <property type="evidence" value="ECO:0007669"/>
    <property type="project" value="UniProtKB-UniRule"/>
</dbReference>
<dbReference type="InterPro" id="IPR050239">
    <property type="entry name" value="Sigma-70_RNA_pol_init_factors"/>
</dbReference>
<dbReference type="KEGG" id="bip:Bint_2012"/>
<feature type="coiled-coil region" evidence="7">
    <location>
        <begin position="168"/>
        <end position="232"/>
    </location>
</feature>
<dbReference type="PROSITE" id="PS00716">
    <property type="entry name" value="SIGMA70_2"/>
    <property type="match status" value="1"/>
</dbReference>
<dbReference type="GeneID" id="44970531"/>
<dbReference type="NCBIfam" id="NF004208">
    <property type="entry name" value="PRK05658.1"/>
    <property type="match status" value="1"/>
</dbReference>
<dbReference type="InterPro" id="IPR013325">
    <property type="entry name" value="RNA_pol_sigma_r2"/>
</dbReference>
<evidence type="ECO:0000259" key="8">
    <source>
        <dbReference type="PROSITE" id="PS00715"/>
    </source>
</evidence>
<dbReference type="PROSITE" id="PS00715">
    <property type="entry name" value="SIGMA70_1"/>
    <property type="match status" value="1"/>
</dbReference>
<dbReference type="InterPro" id="IPR007627">
    <property type="entry name" value="RNA_pol_sigma70_r2"/>
</dbReference>
<dbReference type="InterPro" id="IPR007127">
    <property type="entry name" value="RNA_pol_sigma_70_r1_1"/>
</dbReference>